<evidence type="ECO:0000256" key="2">
    <source>
        <dbReference type="SAM" id="MobiDB-lite"/>
    </source>
</evidence>
<dbReference type="SUPFAM" id="SSF55781">
    <property type="entry name" value="GAF domain-like"/>
    <property type="match status" value="1"/>
</dbReference>
<dbReference type="InterPro" id="IPR013656">
    <property type="entry name" value="PAS_4"/>
</dbReference>
<dbReference type="InterPro" id="IPR000014">
    <property type="entry name" value="PAS"/>
</dbReference>
<sequence>MEQQPTPGGEQSDRPDDIFEEARTARATADERGLVTQWSEGARRLLGYRAEEIIGRPAACLLDDATARPPRGIQALPRWNGRVRLRHRDGHPVDAGLLAHHRMGGDASPDWLLVSPLTDTAAVPGDEPLAPWSFQQSTRCGMAVYDVRLRLRLANHCAEDALGLTEAEMRGLRHSEILGPAGDKVERAMVQVLETGEPQYLESYMPAAGDTRQPAWLVFAYPLRDAHGAIRGVCVCGHDMTEQFWAGKRLQLLNAAGTRIGTTLDVTRTAQELAEVAVPEFADFATVDLLCDPDAVASSTAAVASVRLRRVAHQSILPGTPEAVATPGEEHSYAPDSPMGQCLATGRAGLRAEYDPHAADFSLGDPQRDASIRAFGIHSLIAVPLRARGTTLGVAVFARHEWPESFGAEDLLLAEELTDRAAVYIDNARRFTRERETAVALQKALLPQRLPQQVAVEAAWRYLPTGALTGVGGDWFDVIPLSGARVALVVGDVVGHGIQAAAAMGRLRTAVRTLADVDLPPDELLTHLDDLVIRLAADTDDDATPDQAAETAGGLGATCLYTVYDPVSRVCTLARAGHPGPALISPEGTVDFLDVPAGPPLGLGGLPFENVEITLPEGSVIALYTDGLITMRDQDADQSLARLRQVLARPTARLDDLCDAVLATLPLEHRTDDIALLLARTRALDARQVATWDLPADPAIVAQARKLVRTQLSTWNLTEACFVTELVVSELVTNAIRYAEPPIQLRLIHDRHLICEVSDASSTAPHLRRARIYDEGGRGLLLVAQLTRGWGTRHTRSGKTIWAEQDLGSAEDS</sequence>
<dbReference type="Gene3D" id="3.30.565.10">
    <property type="entry name" value="Histidine kinase-like ATPase, C-terminal domain"/>
    <property type="match status" value="1"/>
</dbReference>
<dbReference type="OrthoDB" id="118142at2"/>
<dbReference type="SMART" id="SM00065">
    <property type="entry name" value="GAF"/>
    <property type="match status" value="1"/>
</dbReference>
<dbReference type="Gene3D" id="3.30.450.20">
    <property type="entry name" value="PAS domain"/>
    <property type="match status" value="2"/>
</dbReference>
<protein>
    <submittedName>
        <fullName evidence="4">PAS/PAC sensor protein</fullName>
    </submittedName>
</protein>
<dbReference type="SUPFAM" id="SSF55874">
    <property type="entry name" value="ATPase domain of HSP90 chaperone/DNA topoisomerase II/histidine kinase"/>
    <property type="match status" value="1"/>
</dbReference>
<dbReference type="STRING" id="67356.AQJ84_09090"/>
<dbReference type="Pfam" id="PF08448">
    <property type="entry name" value="PAS_4"/>
    <property type="match status" value="1"/>
</dbReference>
<dbReference type="FunFam" id="3.30.565.10:FF:000028">
    <property type="entry name" value="PAS sensor protein"/>
    <property type="match status" value="1"/>
</dbReference>
<accession>A0A0L8M036</accession>
<dbReference type="GO" id="GO:0016791">
    <property type="term" value="F:phosphatase activity"/>
    <property type="evidence" value="ECO:0007669"/>
    <property type="project" value="TreeGrafter"/>
</dbReference>
<dbReference type="InterPro" id="IPR003594">
    <property type="entry name" value="HATPase_dom"/>
</dbReference>
<dbReference type="PANTHER" id="PTHR43156:SF2">
    <property type="entry name" value="STAGE II SPORULATION PROTEIN E"/>
    <property type="match status" value="1"/>
</dbReference>
<feature type="domain" description="PAS" evidence="3">
    <location>
        <begin position="11"/>
        <end position="56"/>
    </location>
</feature>
<organism evidence="4 5">
    <name type="scientific">Streptomyces resistomycificus</name>
    <dbReference type="NCBI Taxonomy" id="67356"/>
    <lineage>
        <taxon>Bacteria</taxon>
        <taxon>Bacillati</taxon>
        <taxon>Actinomycetota</taxon>
        <taxon>Actinomycetes</taxon>
        <taxon>Kitasatosporales</taxon>
        <taxon>Streptomycetaceae</taxon>
        <taxon>Streptomyces</taxon>
        <taxon>Streptomyces aurantiacus group</taxon>
    </lineage>
</organism>
<comment type="caution">
    <text evidence="4">The sequence shown here is derived from an EMBL/GenBank/DDBJ whole genome shotgun (WGS) entry which is preliminary data.</text>
</comment>
<dbReference type="RefSeq" id="WP_053190130.1">
    <property type="nucleotide sequence ID" value="NZ_KQ948989.1"/>
</dbReference>
<evidence type="ECO:0000256" key="1">
    <source>
        <dbReference type="ARBA" id="ARBA00022801"/>
    </source>
</evidence>
<dbReference type="SMART" id="SM00331">
    <property type="entry name" value="PP2C_SIG"/>
    <property type="match status" value="1"/>
</dbReference>
<dbReference type="FunFam" id="3.30.450.40:FF:000035">
    <property type="entry name" value="PAS sensor protein"/>
    <property type="match status" value="1"/>
</dbReference>
<proteinExistence type="predicted"/>
<dbReference type="CDD" id="cd00130">
    <property type="entry name" value="PAS"/>
    <property type="match status" value="2"/>
</dbReference>
<dbReference type="Gene3D" id="3.30.450.40">
    <property type="match status" value="1"/>
</dbReference>
<dbReference type="Pfam" id="PF13426">
    <property type="entry name" value="PAS_9"/>
    <property type="match status" value="1"/>
</dbReference>
<dbReference type="Pfam" id="PF07228">
    <property type="entry name" value="SpoIIE"/>
    <property type="match status" value="1"/>
</dbReference>
<evidence type="ECO:0000313" key="5">
    <source>
        <dbReference type="Proteomes" id="UP000037251"/>
    </source>
</evidence>
<dbReference type="Pfam" id="PF01590">
    <property type="entry name" value="GAF"/>
    <property type="match status" value="1"/>
</dbReference>
<name>A0A0L8M036_9ACTN</name>
<dbReference type="PATRIC" id="fig|67356.5.peg.157"/>
<dbReference type="PROSITE" id="PS50112">
    <property type="entry name" value="PAS"/>
    <property type="match status" value="1"/>
</dbReference>
<dbReference type="EMBL" id="LGUS01000001">
    <property type="protein sequence ID" value="KOG43679.1"/>
    <property type="molecule type" value="Genomic_DNA"/>
</dbReference>
<gene>
    <name evidence="4" type="ORF">ADK37_00725</name>
</gene>
<dbReference type="SUPFAM" id="SSF55785">
    <property type="entry name" value="PYP-like sensor domain (PAS domain)"/>
    <property type="match status" value="2"/>
</dbReference>
<dbReference type="InterPro" id="IPR029016">
    <property type="entry name" value="GAF-like_dom_sf"/>
</dbReference>
<dbReference type="PANTHER" id="PTHR43156">
    <property type="entry name" value="STAGE II SPORULATION PROTEIN E-RELATED"/>
    <property type="match status" value="1"/>
</dbReference>
<keyword evidence="1" id="KW-0378">Hydrolase</keyword>
<dbReference type="CDD" id="cd16936">
    <property type="entry name" value="HATPase_RsbW-like"/>
    <property type="match status" value="1"/>
</dbReference>
<dbReference type="InterPro" id="IPR001932">
    <property type="entry name" value="PPM-type_phosphatase-like_dom"/>
</dbReference>
<dbReference type="SMART" id="SM00091">
    <property type="entry name" value="PAS"/>
    <property type="match status" value="2"/>
</dbReference>
<keyword evidence="5" id="KW-1185">Reference proteome</keyword>
<dbReference type="FunFam" id="3.60.40.10:FF:000031">
    <property type="entry name" value="PAS sensor protein"/>
    <property type="match status" value="1"/>
</dbReference>
<dbReference type="AlphaFoldDB" id="A0A0L8M036"/>
<dbReference type="NCBIfam" id="TIGR00229">
    <property type="entry name" value="sensory_box"/>
    <property type="match status" value="1"/>
</dbReference>
<evidence type="ECO:0000313" key="4">
    <source>
        <dbReference type="EMBL" id="KOG43679.1"/>
    </source>
</evidence>
<reference evidence="5" key="1">
    <citation type="submission" date="2015-07" db="EMBL/GenBank/DDBJ databases">
        <authorList>
            <person name="Ju K.-S."/>
            <person name="Doroghazi J.R."/>
            <person name="Metcalf W.W."/>
        </authorList>
    </citation>
    <scope>NUCLEOTIDE SEQUENCE [LARGE SCALE GENOMIC DNA]</scope>
    <source>
        <strain evidence="5">NRRL 2290</strain>
    </source>
</reference>
<feature type="region of interest" description="Disordered" evidence="2">
    <location>
        <begin position="319"/>
        <end position="339"/>
    </location>
</feature>
<dbReference type="Gene3D" id="3.60.40.10">
    <property type="entry name" value="PPM-type phosphatase domain"/>
    <property type="match status" value="1"/>
</dbReference>
<evidence type="ECO:0000259" key="3">
    <source>
        <dbReference type="PROSITE" id="PS50112"/>
    </source>
</evidence>
<dbReference type="InterPro" id="IPR052016">
    <property type="entry name" value="Bact_Sigma-Reg"/>
</dbReference>
<dbReference type="InterPro" id="IPR035965">
    <property type="entry name" value="PAS-like_dom_sf"/>
</dbReference>
<dbReference type="SUPFAM" id="SSF81606">
    <property type="entry name" value="PP2C-like"/>
    <property type="match status" value="1"/>
</dbReference>
<dbReference type="eggNOG" id="COG2208">
    <property type="taxonomic scope" value="Bacteria"/>
</dbReference>
<dbReference type="InterPro" id="IPR036890">
    <property type="entry name" value="HATPase_C_sf"/>
</dbReference>
<dbReference type="InterPro" id="IPR036457">
    <property type="entry name" value="PPM-type-like_dom_sf"/>
</dbReference>
<dbReference type="InterPro" id="IPR003018">
    <property type="entry name" value="GAF"/>
</dbReference>
<dbReference type="Pfam" id="PF13581">
    <property type="entry name" value="HATPase_c_2"/>
    <property type="match status" value="1"/>
</dbReference>
<dbReference type="Proteomes" id="UP000037251">
    <property type="component" value="Unassembled WGS sequence"/>
</dbReference>